<dbReference type="PANTHER" id="PTHR45527:SF11">
    <property type="entry name" value="NONRIBOSOMAL PEPTIDE SYNTHETASE 5"/>
    <property type="match status" value="1"/>
</dbReference>
<organism evidence="7">
    <name type="scientific">Omphalotus olearius</name>
    <name type="common">Jack o'lantern</name>
    <dbReference type="NCBI Taxonomy" id="72120"/>
    <lineage>
        <taxon>Eukaryota</taxon>
        <taxon>Fungi</taxon>
        <taxon>Dikarya</taxon>
        <taxon>Basidiomycota</taxon>
        <taxon>Agaricomycotina</taxon>
        <taxon>Agaricomycetes</taxon>
        <taxon>Agaricomycetidae</taxon>
        <taxon>Agaricales</taxon>
        <taxon>Marasmiineae</taxon>
        <taxon>Omphalotaceae</taxon>
        <taxon>Omphalotus</taxon>
    </lineage>
</organism>
<gene>
    <name evidence="7" type="primary">PSO1</name>
</gene>
<evidence type="ECO:0000256" key="2">
    <source>
        <dbReference type="ARBA" id="ARBA00022553"/>
    </source>
</evidence>
<dbReference type="GO" id="GO:0043041">
    <property type="term" value="P:amino acid activation for nonribosomal peptide biosynthetic process"/>
    <property type="evidence" value="ECO:0007669"/>
    <property type="project" value="TreeGrafter"/>
</dbReference>
<dbReference type="GO" id="GO:0016874">
    <property type="term" value="F:ligase activity"/>
    <property type="evidence" value="ECO:0007669"/>
    <property type="project" value="UniProtKB-KW"/>
</dbReference>
<feature type="compositionally biased region" description="Low complexity" evidence="5">
    <location>
        <begin position="533"/>
        <end position="564"/>
    </location>
</feature>
<dbReference type="GO" id="GO:0005737">
    <property type="term" value="C:cytoplasm"/>
    <property type="evidence" value="ECO:0007669"/>
    <property type="project" value="TreeGrafter"/>
</dbReference>
<feature type="region of interest" description="Disordered" evidence="5">
    <location>
        <begin position="520"/>
        <end position="595"/>
    </location>
</feature>
<dbReference type="AlphaFoldDB" id="B8YCS9"/>
<dbReference type="GO" id="GO:0031177">
    <property type="term" value="F:phosphopantetheine binding"/>
    <property type="evidence" value="ECO:0007669"/>
    <property type="project" value="TreeGrafter"/>
</dbReference>
<protein>
    <submittedName>
        <fullName evidence="7">Putative nonribosomal peptide synthetase</fullName>
    </submittedName>
</protein>
<dbReference type="InterPro" id="IPR042099">
    <property type="entry name" value="ANL_N_sf"/>
</dbReference>
<sequence>MPSAGPLVHLSSVDRALFRHFGFGPRREVTLPIIHRGFQKHARNQPHAIAVEATFCNESITYGCLEDQSNRLARRLRERGIAPGARVCILARRSIAFVVGILAVLKSGAQYVPLDAVTITDETLQFVLEDSSPKLVLVMEEYICRLSHWSADIIPLEQSIHNDALLNLTTDPVEDMSSPTDGAYCIYTSGTTGKPKGVDVKHEGVTNVICGSPGNVGMKPGMRVAQLLNIAFDMGAWETLGSLYNGCTLCLRGNTSKEWAALLKTVDIVISTPSILLRHDPEDYPNIKHVIVGGEPCPQSLADRWAEYTFFNNCCGPTEISICNTVQPHTPGYPLSIGKPIPNTNVYILSCDSEDPEPLAIGQVGCMWVGGIGTNTRYLNLPEKTAERWRKDPFVDGEGMMFNTGDLGRWRKDGQLDHMGRVDDQVKVKGFRVELDGVSAAMRTHSLVTGAVTLLINSELWGFVTPSNVDTTSVRAAAAAIQPYYAVPTQYLAVDDFPMTRNGKVDKQALRSLAIGPVETKEALPSNEECTATPPLSRSTSLSSESEGVLTPPSSSSDYSPSSPDGHEVESVWEEPISVEDLEHEDGSLVKPSAKSALEGSDVLQGEILKKLRVAWV</sequence>
<dbReference type="Gene3D" id="3.30.300.30">
    <property type="match status" value="1"/>
</dbReference>
<evidence type="ECO:0000259" key="6">
    <source>
        <dbReference type="Pfam" id="PF00501"/>
    </source>
</evidence>
<proteinExistence type="inferred from homology"/>
<comment type="similarity">
    <text evidence="4">Belongs to the NRP synthetase family.</text>
</comment>
<evidence type="ECO:0000313" key="7">
    <source>
        <dbReference type="EMBL" id="ACL36590.1"/>
    </source>
</evidence>
<dbReference type="PANTHER" id="PTHR45527">
    <property type="entry name" value="NONRIBOSOMAL PEPTIDE SYNTHETASE"/>
    <property type="match status" value="1"/>
</dbReference>
<dbReference type="Pfam" id="PF00501">
    <property type="entry name" value="AMP-binding"/>
    <property type="match status" value="1"/>
</dbReference>
<dbReference type="InterPro" id="IPR000873">
    <property type="entry name" value="AMP-dep_synth/lig_dom"/>
</dbReference>
<name>B8YCS9_OMPOL</name>
<evidence type="ECO:0000256" key="4">
    <source>
        <dbReference type="ARBA" id="ARBA00029454"/>
    </source>
</evidence>
<reference evidence="7" key="1">
    <citation type="submission" date="2008-12" db="EMBL/GenBank/DDBJ databases">
        <title>Non-ribosomal peptide synthetase genes in the basidiomycete Omphalotus olearius.</title>
        <authorList>
            <person name="Eisfeld K."/>
            <person name="Kai W."/>
            <person name="Heidrun A."/>
        </authorList>
    </citation>
    <scope>NUCLEOTIDE SEQUENCE</scope>
</reference>
<keyword evidence="3" id="KW-0436">Ligase</keyword>
<dbReference type="InterPro" id="IPR045851">
    <property type="entry name" value="AMP-bd_C_sf"/>
</dbReference>
<keyword evidence="1" id="KW-0596">Phosphopantetheine</keyword>
<dbReference type="GO" id="GO:0044550">
    <property type="term" value="P:secondary metabolite biosynthetic process"/>
    <property type="evidence" value="ECO:0007669"/>
    <property type="project" value="TreeGrafter"/>
</dbReference>
<dbReference type="SUPFAM" id="SSF56801">
    <property type="entry name" value="Acetyl-CoA synthetase-like"/>
    <property type="match status" value="1"/>
</dbReference>
<accession>B8YCS9</accession>
<dbReference type="EMBL" id="FJ517259">
    <property type="protein sequence ID" value="ACL36590.1"/>
    <property type="molecule type" value="Genomic_DNA"/>
</dbReference>
<evidence type="ECO:0000256" key="1">
    <source>
        <dbReference type="ARBA" id="ARBA00022450"/>
    </source>
</evidence>
<feature type="compositionally biased region" description="Acidic residues" evidence="5">
    <location>
        <begin position="571"/>
        <end position="584"/>
    </location>
</feature>
<dbReference type="Gene3D" id="3.40.50.12780">
    <property type="entry name" value="N-terminal domain of ligase-like"/>
    <property type="match status" value="1"/>
</dbReference>
<evidence type="ECO:0000256" key="5">
    <source>
        <dbReference type="SAM" id="MobiDB-lite"/>
    </source>
</evidence>
<keyword evidence="2" id="KW-0597">Phosphoprotein</keyword>
<feature type="domain" description="AMP-dependent synthetase/ligase" evidence="6">
    <location>
        <begin position="38"/>
        <end position="378"/>
    </location>
</feature>
<evidence type="ECO:0000256" key="3">
    <source>
        <dbReference type="ARBA" id="ARBA00022598"/>
    </source>
</evidence>